<organism evidence="4 5">
    <name type="scientific">Streptomyces dangxiongensis</name>
    <dbReference type="NCBI Taxonomy" id="1442032"/>
    <lineage>
        <taxon>Bacteria</taxon>
        <taxon>Bacillati</taxon>
        <taxon>Actinomycetota</taxon>
        <taxon>Actinomycetes</taxon>
        <taxon>Kitasatosporales</taxon>
        <taxon>Streptomycetaceae</taxon>
        <taxon>Streptomyces</taxon>
    </lineage>
</organism>
<dbReference type="AlphaFoldDB" id="A0A3G2J922"/>
<gene>
    <name evidence="4" type="ORF">D9753_03630</name>
</gene>
<evidence type="ECO:0000313" key="4">
    <source>
        <dbReference type="EMBL" id="AYN38181.1"/>
    </source>
</evidence>
<feature type="compositionally biased region" description="Pro residues" evidence="1">
    <location>
        <begin position="299"/>
        <end position="311"/>
    </location>
</feature>
<keyword evidence="2" id="KW-0732">Signal</keyword>
<sequence>MRIPPRSIVTACVLPVALLAAGCAGTGVKEDRVGEAVFLQAATERGPEPFTESGAGSEPKTTASGPAPHTDSPAAAGTVTTGPAPDRAGATMPPTFAPDSSAPPPFTPAPSAVPTGGRALAPLPSAHTLSGATPGLYRGTPHVAGCAVERQIGSLTADRGKAGAFAHAVGVPVSTLPGYLRGLTPVALRRDTRVTSHGYRDRRAVGYQAVLQAGTAVLVDDRGVPRVRCACGNPLKAPSAAHDGVDARGAAWPGYRPSQVIAVTPARRAVTSITIVDVDARVWIERRTGQDVGRDRIVAPPPPVPVSPTGPDPDRDDPGAPAPGGP</sequence>
<dbReference type="PROSITE" id="PS51257">
    <property type="entry name" value="PROKAR_LIPOPROTEIN"/>
    <property type="match status" value="1"/>
</dbReference>
<feature type="chain" id="PRO_5039451381" description="DUF6777 domain-containing protein" evidence="2">
    <location>
        <begin position="21"/>
        <end position="326"/>
    </location>
</feature>
<dbReference type="Pfam" id="PF20568">
    <property type="entry name" value="DUF6777"/>
    <property type="match status" value="1"/>
</dbReference>
<keyword evidence="5" id="KW-1185">Reference proteome</keyword>
<dbReference type="Proteomes" id="UP000268329">
    <property type="component" value="Chromosome"/>
</dbReference>
<dbReference type="RefSeq" id="WP_121785690.1">
    <property type="nucleotide sequence ID" value="NZ_CP033073.1"/>
</dbReference>
<dbReference type="OrthoDB" id="4655582at2"/>
<proteinExistence type="predicted"/>
<evidence type="ECO:0000256" key="2">
    <source>
        <dbReference type="SAM" id="SignalP"/>
    </source>
</evidence>
<dbReference type="EMBL" id="CP033073">
    <property type="protein sequence ID" value="AYN38181.1"/>
    <property type="molecule type" value="Genomic_DNA"/>
</dbReference>
<reference evidence="4 5" key="1">
    <citation type="submission" date="2018-10" db="EMBL/GenBank/DDBJ databases">
        <title>The genome of Streptomyces dangxiongensis Z022.</title>
        <authorList>
            <person name="Zhang B."/>
        </authorList>
    </citation>
    <scope>NUCLEOTIDE SEQUENCE [LARGE SCALE GENOMIC DNA]</scope>
    <source>
        <strain evidence="4 5">Z022</strain>
    </source>
</reference>
<dbReference type="InterPro" id="IPR046704">
    <property type="entry name" value="DUF6777"/>
</dbReference>
<dbReference type="KEGG" id="sdd:D9753_03630"/>
<feature type="signal peptide" evidence="2">
    <location>
        <begin position="1"/>
        <end position="20"/>
    </location>
</feature>
<evidence type="ECO:0000256" key="1">
    <source>
        <dbReference type="SAM" id="MobiDB-lite"/>
    </source>
</evidence>
<feature type="region of interest" description="Disordered" evidence="1">
    <location>
        <begin position="41"/>
        <end position="126"/>
    </location>
</feature>
<feature type="domain" description="DUF6777" evidence="3">
    <location>
        <begin position="128"/>
        <end position="289"/>
    </location>
</feature>
<evidence type="ECO:0000313" key="5">
    <source>
        <dbReference type="Proteomes" id="UP000268329"/>
    </source>
</evidence>
<accession>A0A3G2J922</accession>
<protein>
    <recommendedName>
        <fullName evidence="3">DUF6777 domain-containing protein</fullName>
    </recommendedName>
</protein>
<feature type="region of interest" description="Disordered" evidence="1">
    <location>
        <begin position="289"/>
        <end position="326"/>
    </location>
</feature>
<name>A0A3G2J922_9ACTN</name>
<evidence type="ECO:0000259" key="3">
    <source>
        <dbReference type="Pfam" id="PF20568"/>
    </source>
</evidence>
<feature type="compositionally biased region" description="Low complexity" evidence="1">
    <location>
        <begin position="73"/>
        <end position="85"/>
    </location>
</feature>